<keyword evidence="3" id="KW-0067">ATP-binding</keyword>
<dbReference type="InterPro" id="IPR050173">
    <property type="entry name" value="ABC_transporter_C-like"/>
</dbReference>
<dbReference type="Gene3D" id="1.20.1560.10">
    <property type="entry name" value="ABC transporter type 1, transmembrane domain"/>
    <property type="match status" value="1"/>
</dbReference>
<dbReference type="EMBL" id="WNYA01016420">
    <property type="protein sequence ID" value="KAG8539103.1"/>
    <property type="molecule type" value="Genomic_DNA"/>
</dbReference>
<dbReference type="PANTHER" id="PTHR24223:SF166">
    <property type="entry name" value="MULTIDRUG RESISTANCE-ASSOCIATED PROTEIN 1-LIKE"/>
    <property type="match status" value="1"/>
</dbReference>
<organism evidence="7 8">
    <name type="scientific">Engystomops pustulosus</name>
    <name type="common">Tungara frog</name>
    <name type="synonym">Physalaemus pustulosus</name>
    <dbReference type="NCBI Taxonomy" id="76066"/>
    <lineage>
        <taxon>Eukaryota</taxon>
        <taxon>Metazoa</taxon>
        <taxon>Chordata</taxon>
        <taxon>Craniata</taxon>
        <taxon>Vertebrata</taxon>
        <taxon>Euteleostomi</taxon>
        <taxon>Amphibia</taxon>
        <taxon>Batrachia</taxon>
        <taxon>Anura</taxon>
        <taxon>Neobatrachia</taxon>
        <taxon>Hyloidea</taxon>
        <taxon>Leptodactylidae</taxon>
        <taxon>Leiuperinae</taxon>
        <taxon>Engystomops</taxon>
    </lineage>
</organism>
<evidence type="ECO:0000256" key="5">
    <source>
        <dbReference type="ARBA" id="ARBA00023136"/>
    </source>
</evidence>
<dbReference type="GO" id="GO:0042626">
    <property type="term" value="F:ATPase-coupled transmembrane transporter activity"/>
    <property type="evidence" value="ECO:0007669"/>
    <property type="project" value="TreeGrafter"/>
</dbReference>
<dbReference type="PANTHER" id="PTHR24223">
    <property type="entry name" value="ATP-BINDING CASSETTE SUB-FAMILY C"/>
    <property type="match status" value="1"/>
</dbReference>
<evidence type="ECO:0000256" key="1">
    <source>
        <dbReference type="ARBA" id="ARBA00022692"/>
    </source>
</evidence>
<accession>A0AAV6YSM5</accession>
<proteinExistence type="predicted"/>
<keyword evidence="1 6" id="KW-0812">Transmembrane</keyword>
<dbReference type="Proteomes" id="UP000824782">
    <property type="component" value="Unassembled WGS sequence"/>
</dbReference>
<gene>
    <name evidence="7" type="ORF">GDO81_021445</name>
</gene>
<dbReference type="AlphaFoldDB" id="A0AAV6YSM5"/>
<comment type="caution">
    <text evidence="7">The sequence shown here is derived from an EMBL/GenBank/DDBJ whole genome shotgun (WGS) entry which is preliminary data.</text>
</comment>
<evidence type="ECO:0000313" key="8">
    <source>
        <dbReference type="Proteomes" id="UP000824782"/>
    </source>
</evidence>
<evidence type="ECO:0000256" key="4">
    <source>
        <dbReference type="ARBA" id="ARBA00022989"/>
    </source>
</evidence>
<dbReference type="SUPFAM" id="SSF90123">
    <property type="entry name" value="ABC transporter transmembrane region"/>
    <property type="match status" value="1"/>
</dbReference>
<keyword evidence="5 6" id="KW-0472">Membrane</keyword>
<dbReference type="InterPro" id="IPR036640">
    <property type="entry name" value="ABC1_TM_sf"/>
</dbReference>
<keyword evidence="8" id="KW-1185">Reference proteome</keyword>
<keyword evidence="4 6" id="KW-1133">Transmembrane helix</keyword>
<evidence type="ECO:0000256" key="6">
    <source>
        <dbReference type="SAM" id="Phobius"/>
    </source>
</evidence>
<name>A0AAV6YSM5_ENGPU</name>
<reference evidence="7" key="1">
    <citation type="thesis" date="2020" institute="ProQuest LLC" country="789 East Eisenhower Parkway, Ann Arbor, MI, USA">
        <title>Comparative Genomics and Chromosome Evolution.</title>
        <authorList>
            <person name="Mudd A.B."/>
        </authorList>
    </citation>
    <scope>NUCLEOTIDE SEQUENCE</scope>
    <source>
        <strain evidence="7">237g6f4</strain>
        <tissue evidence="7">Blood</tissue>
    </source>
</reference>
<evidence type="ECO:0000313" key="7">
    <source>
        <dbReference type="EMBL" id="KAG8539103.1"/>
    </source>
</evidence>
<keyword evidence="2" id="KW-0547">Nucleotide-binding</keyword>
<feature type="non-terminal residue" evidence="7">
    <location>
        <position position="170"/>
    </location>
</feature>
<evidence type="ECO:0000256" key="2">
    <source>
        <dbReference type="ARBA" id="ARBA00022741"/>
    </source>
</evidence>
<protein>
    <recommendedName>
        <fullName evidence="9">ABC transmembrane type-1 domain-containing protein</fullName>
    </recommendedName>
</protein>
<dbReference type="GO" id="GO:0005524">
    <property type="term" value="F:ATP binding"/>
    <property type="evidence" value="ECO:0007669"/>
    <property type="project" value="UniProtKB-KW"/>
</dbReference>
<evidence type="ECO:0008006" key="9">
    <source>
        <dbReference type="Google" id="ProtNLM"/>
    </source>
</evidence>
<sequence>MQNENPEYRVSFFNRVTYSWYSRIIQLGYKKPLEREDLIELNEEDSSSSVIPVFEENWSKESHKQNRKDAGSRKASLVRALWSTFRYSLIQVALMKVVADVLAFTSPQILKKMIAFCEDRSEALSSGYLLALALFGVTILQTILLQLYQRFNMLTAVKIKTAINGIIYKK</sequence>
<feature type="transmembrane region" description="Helical" evidence="6">
    <location>
        <begin position="126"/>
        <end position="148"/>
    </location>
</feature>
<evidence type="ECO:0000256" key="3">
    <source>
        <dbReference type="ARBA" id="ARBA00022840"/>
    </source>
</evidence>
<dbReference type="GO" id="GO:0016020">
    <property type="term" value="C:membrane"/>
    <property type="evidence" value="ECO:0007669"/>
    <property type="project" value="InterPro"/>
</dbReference>